<organism evidence="1 2">
    <name type="scientific">Umbra pygmaea</name>
    <name type="common">Eastern mudminnow</name>
    <dbReference type="NCBI Taxonomy" id="75934"/>
    <lineage>
        <taxon>Eukaryota</taxon>
        <taxon>Metazoa</taxon>
        <taxon>Chordata</taxon>
        <taxon>Craniata</taxon>
        <taxon>Vertebrata</taxon>
        <taxon>Euteleostomi</taxon>
        <taxon>Actinopterygii</taxon>
        <taxon>Neopterygii</taxon>
        <taxon>Teleostei</taxon>
        <taxon>Protacanthopterygii</taxon>
        <taxon>Esociformes</taxon>
        <taxon>Umbridae</taxon>
        <taxon>Umbra</taxon>
    </lineage>
</organism>
<reference evidence="1 2" key="1">
    <citation type="submission" date="2024-06" db="EMBL/GenBank/DDBJ databases">
        <authorList>
            <person name="Pan Q."/>
            <person name="Wen M."/>
            <person name="Jouanno E."/>
            <person name="Zahm M."/>
            <person name="Klopp C."/>
            <person name="Cabau C."/>
            <person name="Louis A."/>
            <person name="Berthelot C."/>
            <person name="Parey E."/>
            <person name="Roest Crollius H."/>
            <person name="Montfort J."/>
            <person name="Robinson-Rechavi M."/>
            <person name="Bouchez O."/>
            <person name="Lampietro C."/>
            <person name="Lopez Roques C."/>
            <person name="Donnadieu C."/>
            <person name="Postlethwait J."/>
            <person name="Bobe J."/>
            <person name="Verreycken H."/>
            <person name="Guiguen Y."/>
        </authorList>
    </citation>
    <scope>NUCLEOTIDE SEQUENCE [LARGE SCALE GENOMIC DNA]</scope>
    <source>
        <strain evidence="1">Up_M1</strain>
        <tissue evidence="1">Testis</tissue>
    </source>
</reference>
<sequence>MGRRPLQVTSADLIFFTMELGARASHTLITVGYSGQRDARLDSEQCKSRQVHHECSSVPAVVNSGANKAVA</sequence>
<dbReference type="Proteomes" id="UP001557470">
    <property type="component" value="Unassembled WGS sequence"/>
</dbReference>
<gene>
    <name evidence="1" type="ORF">UPYG_G00086690</name>
</gene>
<proteinExistence type="predicted"/>
<comment type="caution">
    <text evidence="1">The sequence shown here is derived from an EMBL/GenBank/DDBJ whole genome shotgun (WGS) entry which is preliminary data.</text>
</comment>
<protein>
    <submittedName>
        <fullName evidence="1">Uncharacterized protein</fullName>
    </submittedName>
</protein>
<name>A0ABD0XHR6_UMBPY</name>
<accession>A0ABD0XHR6</accession>
<keyword evidence="2" id="KW-1185">Reference proteome</keyword>
<evidence type="ECO:0000313" key="1">
    <source>
        <dbReference type="EMBL" id="KAL1007432.1"/>
    </source>
</evidence>
<dbReference type="AlphaFoldDB" id="A0ABD0XHR6"/>
<dbReference type="EMBL" id="JAGEUA010000002">
    <property type="protein sequence ID" value="KAL1007432.1"/>
    <property type="molecule type" value="Genomic_DNA"/>
</dbReference>
<evidence type="ECO:0000313" key="2">
    <source>
        <dbReference type="Proteomes" id="UP001557470"/>
    </source>
</evidence>